<organism evidence="2 3">
    <name type="scientific">Microbotryum saponariae</name>
    <dbReference type="NCBI Taxonomy" id="289078"/>
    <lineage>
        <taxon>Eukaryota</taxon>
        <taxon>Fungi</taxon>
        <taxon>Dikarya</taxon>
        <taxon>Basidiomycota</taxon>
        <taxon>Pucciniomycotina</taxon>
        <taxon>Microbotryomycetes</taxon>
        <taxon>Microbotryales</taxon>
        <taxon>Microbotryaceae</taxon>
        <taxon>Microbotryum</taxon>
    </lineage>
</organism>
<feature type="compositionally biased region" description="Polar residues" evidence="1">
    <location>
        <begin position="53"/>
        <end position="70"/>
    </location>
</feature>
<gene>
    <name evidence="2" type="ORF">BZ3500_MVSOF-1268-A1-R1_CHR11-2G03381</name>
</gene>
<feature type="region of interest" description="Disordered" evidence="1">
    <location>
        <begin position="1"/>
        <end position="32"/>
    </location>
</feature>
<dbReference type="Gene3D" id="1.10.30.10">
    <property type="entry name" value="High mobility group box domain"/>
    <property type="match status" value="1"/>
</dbReference>
<dbReference type="SUPFAM" id="SSF47095">
    <property type="entry name" value="HMG-box"/>
    <property type="match status" value="1"/>
</dbReference>
<proteinExistence type="predicted"/>
<dbReference type="InterPro" id="IPR036910">
    <property type="entry name" value="HMG_box_dom_sf"/>
</dbReference>
<name>A0A2X0NDD6_9BASI</name>
<evidence type="ECO:0000313" key="3">
    <source>
        <dbReference type="Proteomes" id="UP000249723"/>
    </source>
</evidence>
<keyword evidence="3" id="KW-1185">Reference proteome</keyword>
<feature type="compositionally biased region" description="Polar residues" evidence="1">
    <location>
        <begin position="7"/>
        <end position="17"/>
    </location>
</feature>
<sequence>MSEISHEQGQLADTTPHGSAHPNAFDQDESLTIRPRLAIPVAPDTLQAESERAISSSPETASNIKESSPVTEKRITRPPNAFILFRADQVKLIKETEPELRSKPQSELSKVRR</sequence>
<dbReference type="AlphaFoldDB" id="A0A2X0NDD6"/>
<evidence type="ECO:0000256" key="1">
    <source>
        <dbReference type="SAM" id="MobiDB-lite"/>
    </source>
</evidence>
<dbReference type="EMBL" id="FMWP01000061">
    <property type="protein sequence ID" value="SCZ95247.1"/>
    <property type="molecule type" value="Genomic_DNA"/>
</dbReference>
<reference evidence="3" key="1">
    <citation type="submission" date="2016-10" db="EMBL/GenBank/DDBJ databases">
        <authorList>
            <person name="Jeantristanb JTB J.-T."/>
            <person name="Ricardo R."/>
        </authorList>
    </citation>
    <scope>NUCLEOTIDE SEQUENCE [LARGE SCALE GENOMIC DNA]</scope>
</reference>
<feature type="region of interest" description="Disordered" evidence="1">
    <location>
        <begin position="46"/>
        <end position="79"/>
    </location>
</feature>
<dbReference type="Proteomes" id="UP000249723">
    <property type="component" value="Unassembled WGS sequence"/>
</dbReference>
<dbReference type="OrthoDB" id="6247875at2759"/>
<evidence type="ECO:0000313" key="2">
    <source>
        <dbReference type="EMBL" id="SCZ95247.1"/>
    </source>
</evidence>
<accession>A0A2X0NDD6</accession>
<protein>
    <submittedName>
        <fullName evidence="2">BZ3500_MvSof-1268-A1-R1_Chr11-2g03381 protein</fullName>
    </submittedName>
</protein>
<dbReference type="STRING" id="289078.A0A2X0NDD6"/>